<dbReference type="InterPro" id="IPR037066">
    <property type="entry name" value="Plug_dom_sf"/>
</dbReference>
<evidence type="ECO:0000313" key="6">
    <source>
        <dbReference type="EMBL" id="SFH40066.1"/>
    </source>
</evidence>
<reference evidence="6 7" key="1">
    <citation type="submission" date="2016-10" db="EMBL/GenBank/DDBJ databases">
        <authorList>
            <person name="de Groot N.N."/>
        </authorList>
    </citation>
    <scope>NUCLEOTIDE SEQUENCE [LARGE SCALE GENOMIC DNA]</scope>
    <source>
        <strain evidence="6 7">DSM 18684</strain>
    </source>
</reference>
<proteinExistence type="predicted"/>
<dbReference type="Pfam" id="PF14905">
    <property type="entry name" value="OMP_b-brl_3"/>
    <property type="match status" value="1"/>
</dbReference>
<evidence type="ECO:0000256" key="1">
    <source>
        <dbReference type="ARBA" id="ARBA00004442"/>
    </source>
</evidence>
<evidence type="ECO:0000313" key="7">
    <source>
        <dbReference type="Proteomes" id="UP000199666"/>
    </source>
</evidence>
<name>A0A1I2ZR42_9SPHI</name>
<feature type="domain" description="Outer membrane protein beta-barrel" evidence="5">
    <location>
        <begin position="459"/>
        <end position="852"/>
    </location>
</feature>
<keyword evidence="6" id="KW-0675">Receptor</keyword>
<dbReference type="SUPFAM" id="SSF56935">
    <property type="entry name" value="Porins"/>
    <property type="match status" value="1"/>
</dbReference>
<dbReference type="EMBL" id="FOPP01000011">
    <property type="protein sequence ID" value="SFH40066.1"/>
    <property type="molecule type" value="Genomic_DNA"/>
</dbReference>
<dbReference type="RefSeq" id="WP_090996766.1">
    <property type="nucleotide sequence ID" value="NZ_FOPP01000011.1"/>
</dbReference>
<keyword evidence="7" id="KW-1185">Reference proteome</keyword>
<gene>
    <name evidence="6" type="ORF">SAMN04489864_11117</name>
</gene>
<dbReference type="InterPro" id="IPR008969">
    <property type="entry name" value="CarboxyPept-like_regulatory"/>
</dbReference>
<evidence type="ECO:0000256" key="4">
    <source>
        <dbReference type="SAM" id="SignalP"/>
    </source>
</evidence>
<dbReference type="InterPro" id="IPR041700">
    <property type="entry name" value="OMP_b-brl_3"/>
</dbReference>
<accession>A0A1I2ZR42</accession>
<dbReference type="GO" id="GO:0009279">
    <property type="term" value="C:cell outer membrane"/>
    <property type="evidence" value="ECO:0007669"/>
    <property type="project" value="UniProtKB-SubCell"/>
</dbReference>
<keyword evidence="2" id="KW-0472">Membrane</keyword>
<dbReference type="SUPFAM" id="SSF49464">
    <property type="entry name" value="Carboxypeptidase regulatory domain-like"/>
    <property type="match status" value="1"/>
</dbReference>
<sequence length="878" mass="99946">MKRCLLTMVLLFSYQILSAQDRKLTLNLNNQSIHSFFKEIENKCGYTFVYSNEVISDSMTVSLNVVRMPVAQVLANILPEKKLAYRMVSDRLIAIGSKKQSEGENISQSKTSFNGVIVDQTGKGIPFASVSLFESSTLVTGTISTEIGNYQLSHSFEKQHAYRLKVSSIGYEVLELNFIYPDTTALKRVVMTEDRQTLKAVSVISEKPLVERRTDRFIVNVEGSFLEVGNNGLEVLQKSPGIWVSGDGSIKIKGNQSVMVMINNVVQRMSEGDLAEYLRTLRSEDIAKIEIISSPPSEFEAAGSGGIIHIVLKKTRKDGLVGLMSSQYRQQENRPAWSSGISLNYKLKSLYLSGNISGGKEESDYIASTKINYPNEDFYASNTDRYNNNGRLMYRVSAAYDLGRNQSLSFQSVQNESKMNQYFDTYISFQGGQPLTGQARSEWFRKPSLHSSTLNYLLKTDSLGSELKMIADYVYSTRTELNNFSSVYSFTPKNSTYRNNTPNKTNLYSLQTDYTKVFGEALSFKTGLKFVATKRDNEVLNENLIEGTWQINPKLSNRFIYNEKLSMAYASLEKTWGKLSAKVGLRAEYTDMEGNSLTENSKFNRDYLGLFPSLFVNQKLNEKNGSALYLSYSRRLQRPGFADLNPYRLQFDDYLTQLGNPALTPEYMHKLEVGTVFWKGFSADIYYALTLDKIAQLANPVGNVIEYQTRNFSNSKEYGFSFNAPLKIFKWWTTNTSLAGYNLSYNLTNYRISQTTFYARSYHVFTLKNFLDLDAGLDYRSPFVRANTKIAYQLYTDFGASKKLLNKSLTIRFYVADLLNTAREKDFTEFGDTRIDFYQKRPTRNFSLSVSYNFSSGKKFNAKKIEQSNDEEKRRIGN</sequence>
<dbReference type="AlphaFoldDB" id="A0A1I2ZR42"/>
<keyword evidence="4" id="KW-0732">Signal</keyword>
<organism evidence="6 7">
    <name type="scientific">Pedobacter insulae</name>
    <dbReference type="NCBI Taxonomy" id="414048"/>
    <lineage>
        <taxon>Bacteria</taxon>
        <taxon>Pseudomonadati</taxon>
        <taxon>Bacteroidota</taxon>
        <taxon>Sphingobacteriia</taxon>
        <taxon>Sphingobacteriales</taxon>
        <taxon>Sphingobacteriaceae</taxon>
        <taxon>Pedobacter</taxon>
    </lineage>
</organism>
<evidence type="ECO:0000259" key="5">
    <source>
        <dbReference type="Pfam" id="PF14905"/>
    </source>
</evidence>
<keyword evidence="3" id="KW-0998">Cell outer membrane</keyword>
<dbReference type="OrthoDB" id="606851at2"/>
<feature type="chain" id="PRO_5011698871" evidence="4">
    <location>
        <begin position="20"/>
        <end position="878"/>
    </location>
</feature>
<dbReference type="Proteomes" id="UP000199666">
    <property type="component" value="Unassembled WGS sequence"/>
</dbReference>
<comment type="subcellular location">
    <subcellularLocation>
        <location evidence="1">Cell outer membrane</location>
    </subcellularLocation>
</comment>
<dbReference type="Gene3D" id="2.170.130.10">
    <property type="entry name" value="TonB-dependent receptor, plug domain"/>
    <property type="match status" value="1"/>
</dbReference>
<dbReference type="Gene3D" id="2.40.170.20">
    <property type="entry name" value="TonB-dependent receptor, beta-barrel domain"/>
    <property type="match status" value="1"/>
</dbReference>
<evidence type="ECO:0000256" key="2">
    <source>
        <dbReference type="ARBA" id="ARBA00023136"/>
    </source>
</evidence>
<feature type="signal peptide" evidence="4">
    <location>
        <begin position="1"/>
        <end position="19"/>
    </location>
</feature>
<protein>
    <submittedName>
        <fullName evidence="6">Outer membrane receptor proteins, mostly Fe transport</fullName>
    </submittedName>
</protein>
<dbReference type="InterPro" id="IPR036942">
    <property type="entry name" value="Beta-barrel_TonB_sf"/>
</dbReference>
<dbReference type="STRING" id="414048.SAMN04489864_11117"/>
<evidence type="ECO:0000256" key="3">
    <source>
        <dbReference type="ARBA" id="ARBA00023237"/>
    </source>
</evidence>